<dbReference type="PANTHER" id="PTHR33840">
    <property type="match status" value="1"/>
</dbReference>
<dbReference type="AlphaFoldDB" id="A0A014QPA3"/>
<feature type="domain" description="T6SS Phospholipase effector Tle1-like catalytic" evidence="1">
    <location>
        <begin position="10"/>
        <end position="217"/>
    </location>
</feature>
<dbReference type="EMBL" id="JELW01000333">
    <property type="protein sequence ID" value="EXU94465.1"/>
    <property type="molecule type" value="Genomic_DNA"/>
</dbReference>
<dbReference type="HOGENOM" id="CLU_005049_6_2_1"/>
<evidence type="ECO:0000259" key="1">
    <source>
        <dbReference type="Pfam" id="PF09994"/>
    </source>
</evidence>
<proteinExistence type="predicted"/>
<reference evidence="2 3" key="1">
    <citation type="submission" date="2014-02" db="EMBL/GenBank/DDBJ databases">
        <title>The genome sequence of the entomopathogenic fungus Metarhizium robertsii ARSEF 2575.</title>
        <authorList>
            <person name="Giuliano Garisto Donzelli B."/>
            <person name="Roe B.A."/>
            <person name="Macmil S.L."/>
            <person name="Krasnoff S.B."/>
            <person name="Gibson D.M."/>
        </authorList>
    </citation>
    <scope>NUCLEOTIDE SEQUENCE [LARGE SCALE GENOMIC DNA]</scope>
    <source>
        <strain evidence="2 3">ARSEF 2575</strain>
    </source>
</reference>
<comment type="caution">
    <text evidence="2">The sequence shown here is derived from an EMBL/GenBank/DDBJ whole genome shotgun (WGS) entry which is preliminary data.</text>
</comment>
<dbReference type="PANTHER" id="PTHR33840:SF1">
    <property type="entry name" value="TLE1 PHOSPHOLIPASE DOMAIN-CONTAINING PROTEIN"/>
    <property type="match status" value="1"/>
</dbReference>
<protein>
    <submittedName>
        <fullName evidence="2">DUF2235 domain protein</fullName>
    </submittedName>
</protein>
<dbReference type="Proteomes" id="UP000030151">
    <property type="component" value="Unassembled WGS sequence"/>
</dbReference>
<organism evidence="2 3">
    <name type="scientific">Metarhizium robertsii</name>
    <dbReference type="NCBI Taxonomy" id="568076"/>
    <lineage>
        <taxon>Eukaryota</taxon>
        <taxon>Fungi</taxon>
        <taxon>Dikarya</taxon>
        <taxon>Ascomycota</taxon>
        <taxon>Pezizomycotina</taxon>
        <taxon>Sordariomycetes</taxon>
        <taxon>Hypocreomycetidae</taxon>
        <taxon>Hypocreales</taxon>
        <taxon>Clavicipitaceae</taxon>
        <taxon>Metarhizium</taxon>
    </lineage>
</organism>
<evidence type="ECO:0000313" key="2">
    <source>
        <dbReference type="EMBL" id="EXU94465.1"/>
    </source>
</evidence>
<dbReference type="Pfam" id="PF09994">
    <property type="entry name" value="T6SS_Tle1-like_cat"/>
    <property type="match status" value="1"/>
</dbReference>
<name>A0A014QPA3_9HYPO</name>
<dbReference type="eggNOG" id="ENOG502SHF3">
    <property type="taxonomic scope" value="Eukaryota"/>
</dbReference>
<sequence length="218" mass="24102">MSAQNTRPPKRIIICCDGTWQSSNHGLHEIPSNIAKISHCLSHLFVNEYEQHVPQVIYYSAGVGKKITGLAKRLGGGLGLGLDKDVYEAYNFIVSNYCSGDELFFFGFSRGAYTVRAVVGLICRVGICEPQRMSQFWQMFAVYKTLNPDQGLSDHKWGRPSLVDPPEKFKVTVKGKSTPVDKGSGSDGSDWFRHSTTNIKIKIVGVWDTVGSLGIPDN</sequence>
<dbReference type="InterPro" id="IPR018712">
    <property type="entry name" value="Tle1-like_cat"/>
</dbReference>
<evidence type="ECO:0000313" key="3">
    <source>
        <dbReference type="Proteomes" id="UP000030151"/>
    </source>
</evidence>
<accession>A0A014QPA3</accession>
<gene>
    <name evidence="2" type="ORF">X797_012464</name>
</gene>